<dbReference type="SUPFAM" id="SSF103473">
    <property type="entry name" value="MFS general substrate transporter"/>
    <property type="match status" value="1"/>
</dbReference>
<accession>A0ABP8HKP9</accession>
<evidence type="ECO:0000313" key="8">
    <source>
        <dbReference type="EMBL" id="GAA4340725.1"/>
    </source>
</evidence>
<feature type="transmembrane region" description="Helical" evidence="7">
    <location>
        <begin position="374"/>
        <end position="392"/>
    </location>
</feature>
<feature type="transmembrane region" description="Helical" evidence="7">
    <location>
        <begin position="176"/>
        <end position="194"/>
    </location>
</feature>
<evidence type="ECO:0000256" key="2">
    <source>
        <dbReference type="ARBA" id="ARBA00022475"/>
    </source>
</evidence>
<name>A0ABP8HKP9_9ACTN</name>
<dbReference type="PANTHER" id="PTHR23513">
    <property type="entry name" value="INTEGRAL MEMBRANE EFFLUX PROTEIN-RELATED"/>
    <property type="match status" value="1"/>
</dbReference>
<evidence type="ECO:0000256" key="5">
    <source>
        <dbReference type="ARBA" id="ARBA00023136"/>
    </source>
</evidence>
<evidence type="ECO:0000256" key="7">
    <source>
        <dbReference type="SAM" id="Phobius"/>
    </source>
</evidence>
<reference evidence="9" key="1">
    <citation type="journal article" date="2019" name="Int. J. Syst. Evol. Microbiol.">
        <title>The Global Catalogue of Microorganisms (GCM) 10K type strain sequencing project: providing services to taxonomists for standard genome sequencing and annotation.</title>
        <authorList>
            <consortium name="The Broad Institute Genomics Platform"/>
            <consortium name="The Broad Institute Genome Sequencing Center for Infectious Disease"/>
            <person name="Wu L."/>
            <person name="Ma J."/>
        </authorList>
    </citation>
    <scope>NUCLEOTIDE SEQUENCE [LARGE SCALE GENOMIC DNA]</scope>
    <source>
        <strain evidence="9">JCM 31290</strain>
    </source>
</reference>
<feature type="transmembrane region" description="Helical" evidence="7">
    <location>
        <begin position="150"/>
        <end position="170"/>
    </location>
</feature>
<feature type="transmembrane region" description="Helical" evidence="7">
    <location>
        <begin position="314"/>
        <end position="333"/>
    </location>
</feature>
<feature type="transmembrane region" description="Helical" evidence="7">
    <location>
        <begin position="82"/>
        <end position="101"/>
    </location>
</feature>
<evidence type="ECO:0000256" key="4">
    <source>
        <dbReference type="ARBA" id="ARBA00022989"/>
    </source>
</evidence>
<organism evidence="8 9">
    <name type="scientific">Streptomyces venetus</name>
    <dbReference type="NCBI Taxonomy" id="1701086"/>
    <lineage>
        <taxon>Bacteria</taxon>
        <taxon>Bacillati</taxon>
        <taxon>Actinomycetota</taxon>
        <taxon>Actinomycetes</taxon>
        <taxon>Kitasatosporales</taxon>
        <taxon>Streptomycetaceae</taxon>
        <taxon>Streptomyces</taxon>
    </lineage>
</organism>
<feature type="transmembrane region" description="Helical" evidence="7">
    <location>
        <begin position="287"/>
        <end position="308"/>
    </location>
</feature>
<feature type="region of interest" description="Disordered" evidence="6">
    <location>
        <begin position="400"/>
        <end position="434"/>
    </location>
</feature>
<keyword evidence="3 7" id="KW-0812">Transmembrane</keyword>
<feature type="transmembrane region" description="Helical" evidence="7">
    <location>
        <begin position="345"/>
        <end position="368"/>
    </location>
</feature>
<feature type="transmembrane region" description="Helical" evidence="7">
    <location>
        <begin position="50"/>
        <end position="70"/>
    </location>
</feature>
<dbReference type="EMBL" id="BAABET010000021">
    <property type="protein sequence ID" value="GAA4340725.1"/>
    <property type="molecule type" value="Genomic_DNA"/>
</dbReference>
<dbReference type="Gene3D" id="1.20.1250.20">
    <property type="entry name" value="MFS general substrate transporter like domains"/>
    <property type="match status" value="2"/>
</dbReference>
<feature type="transmembrane region" description="Helical" evidence="7">
    <location>
        <begin position="107"/>
        <end position="129"/>
    </location>
</feature>
<dbReference type="Proteomes" id="UP001501115">
    <property type="component" value="Unassembled WGS sequence"/>
</dbReference>
<feature type="compositionally biased region" description="Basic and acidic residues" evidence="6">
    <location>
        <begin position="425"/>
        <end position="434"/>
    </location>
</feature>
<keyword evidence="4 7" id="KW-1133">Transmembrane helix</keyword>
<keyword evidence="2" id="KW-1003">Cell membrane</keyword>
<gene>
    <name evidence="8" type="ORF">GCM10023086_76430</name>
</gene>
<comment type="subcellular location">
    <subcellularLocation>
        <location evidence="1">Cell membrane</location>
        <topology evidence="1">Multi-pass membrane protein</topology>
    </subcellularLocation>
</comment>
<evidence type="ECO:0000256" key="3">
    <source>
        <dbReference type="ARBA" id="ARBA00022692"/>
    </source>
</evidence>
<dbReference type="RefSeq" id="WP_345666338.1">
    <property type="nucleotide sequence ID" value="NZ_BAABET010000021.1"/>
</dbReference>
<protein>
    <submittedName>
        <fullName evidence="8">MFS transporter</fullName>
    </submittedName>
</protein>
<dbReference type="InterPro" id="IPR036259">
    <property type="entry name" value="MFS_trans_sf"/>
</dbReference>
<feature type="transmembrane region" description="Helical" evidence="7">
    <location>
        <begin position="250"/>
        <end position="275"/>
    </location>
</feature>
<comment type="caution">
    <text evidence="8">The sequence shown here is derived from an EMBL/GenBank/DDBJ whole genome shotgun (WGS) entry which is preliminary data.</text>
</comment>
<keyword evidence="5 7" id="KW-0472">Membrane</keyword>
<evidence type="ECO:0000313" key="9">
    <source>
        <dbReference type="Proteomes" id="UP001501115"/>
    </source>
</evidence>
<evidence type="ECO:0000256" key="6">
    <source>
        <dbReference type="SAM" id="MobiDB-lite"/>
    </source>
</evidence>
<keyword evidence="9" id="KW-1185">Reference proteome</keyword>
<feature type="transmembrane region" description="Helical" evidence="7">
    <location>
        <begin position="226"/>
        <end position="244"/>
    </location>
</feature>
<dbReference type="PANTHER" id="PTHR23513:SF11">
    <property type="entry name" value="STAPHYLOFERRIN A TRANSPORTER"/>
    <property type="match status" value="1"/>
</dbReference>
<proteinExistence type="predicted"/>
<evidence type="ECO:0000256" key="1">
    <source>
        <dbReference type="ARBA" id="ARBA00004651"/>
    </source>
</evidence>
<sequence>MRPSTDHPVDEPGWGPLARYVIAATLARTSDGGAVVAIVLMVNTSGGSGWLAGALGACITAPHLLGPFVARSLDTARDSRTVIAAASLAHGTTLAAAVLLYPHTHPAVTAVLLTISGLFGPLLTGGISSRLPAIAGPSQRRQRRAQGWDVATYGISGTVGPTLVAAVSAWASPATAALTLAAGCYIAAAVIRFLPYAPAPGKTADVPRPLRTLTGILASGPLRRTLYLTVTVAFSVAALPVTAVSSTHTLGVSAAAAGILTAAYGLGNLAGSAGVMIRPSHTEADRLTTHLAATVAATLLLITLTPSFPLAVTAYAAAGIANAYFFAATLAARNEYAPDNARGQIFVWVGALKITAGSAGTAAAGALISTSAALPLLLAVALTIASTLLSLAERRHNRRYNAPCGPASPHTQPENGRPHPTGPTDRIHDCSNRG</sequence>